<feature type="transmembrane region" description="Helical" evidence="6">
    <location>
        <begin position="60"/>
        <end position="81"/>
    </location>
</feature>
<dbReference type="GO" id="GO:0016020">
    <property type="term" value="C:membrane"/>
    <property type="evidence" value="ECO:0007669"/>
    <property type="project" value="UniProtKB-SubCell"/>
</dbReference>
<feature type="region of interest" description="Disordered" evidence="5">
    <location>
        <begin position="578"/>
        <end position="687"/>
    </location>
</feature>
<feature type="compositionally biased region" description="Polar residues" evidence="5">
    <location>
        <begin position="655"/>
        <end position="667"/>
    </location>
</feature>
<evidence type="ECO:0000256" key="6">
    <source>
        <dbReference type="SAM" id="Phobius"/>
    </source>
</evidence>
<name>A0A194UV14_CYTMA</name>
<gene>
    <name evidence="7" type="ORF">VP1G_02918</name>
</gene>
<evidence type="ECO:0000256" key="1">
    <source>
        <dbReference type="ARBA" id="ARBA00004141"/>
    </source>
</evidence>
<dbReference type="OrthoDB" id="2502820at2759"/>
<reference evidence="8" key="1">
    <citation type="submission" date="2014-12" db="EMBL/GenBank/DDBJ databases">
        <title>Genome Sequence of Valsa Canker Pathogens Uncovers a Specific Adaption of Colonization on Woody Bark.</title>
        <authorList>
            <person name="Yin Z."/>
            <person name="Liu H."/>
            <person name="Gao X."/>
            <person name="Li Z."/>
            <person name="Song N."/>
            <person name="Ke X."/>
            <person name="Dai Q."/>
            <person name="Wu Y."/>
            <person name="Sun Y."/>
            <person name="Xu J.-R."/>
            <person name="Kang Z.K."/>
            <person name="Wang L."/>
            <person name="Huang L."/>
        </authorList>
    </citation>
    <scope>NUCLEOTIDE SEQUENCE [LARGE SCALE GENOMIC DNA]</scope>
    <source>
        <strain evidence="8">SXYL134</strain>
    </source>
</reference>
<dbReference type="EMBL" id="KN714681">
    <property type="protein sequence ID" value="KUI55557.1"/>
    <property type="molecule type" value="Genomic_DNA"/>
</dbReference>
<feature type="transmembrane region" description="Helical" evidence="6">
    <location>
        <begin position="367"/>
        <end position="388"/>
    </location>
</feature>
<feature type="compositionally biased region" description="Polar residues" evidence="5">
    <location>
        <begin position="578"/>
        <end position="596"/>
    </location>
</feature>
<proteinExistence type="predicted"/>
<keyword evidence="4 6" id="KW-0472">Membrane</keyword>
<dbReference type="Proteomes" id="UP000078576">
    <property type="component" value="Unassembled WGS sequence"/>
</dbReference>
<dbReference type="PANTHER" id="PTHR30249:SF0">
    <property type="entry name" value="PLASTIDAL GLYCOLATE_GLYCERATE TRANSLOCATOR 1, CHLOROPLASTIC"/>
    <property type="match status" value="1"/>
</dbReference>
<evidence type="ECO:0000256" key="3">
    <source>
        <dbReference type="ARBA" id="ARBA00022989"/>
    </source>
</evidence>
<dbReference type="InterPro" id="IPR007300">
    <property type="entry name" value="CidB/LrgB"/>
</dbReference>
<evidence type="ECO:0000313" key="8">
    <source>
        <dbReference type="Proteomes" id="UP000078576"/>
    </source>
</evidence>
<comment type="subcellular location">
    <subcellularLocation>
        <location evidence="1">Membrane</location>
        <topology evidence="1">Multi-pass membrane protein</topology>
    </subcellularLocation>
</comment>
<feature type="transmembrane region" description="Helical" evidence="6">
    <location>
        <begin position="305"/>
        <end position="323"/>
    </location>
</feature>
<evidence type="ECO:0000256" key="2">
    <source>
        <dbReference type="ARBA" id="ARBA00022692"/>
    </source>
</evidence>
<evidence type="ECO:0000313" key="7">
    <source>
        <dbReference type="EMBL" id="KUI55557.1"/>
    </source>
</evidence>
<protein>
    <submittedName>
        <fullName evidence="7">Uncharacterized protein</fullName>
    </submittedName>
</protein>
<evidence type="ECO:0000256" key="5">
    <source>
        <dbReference type="SAM" id="MobiDB-lite"/>
    </source>
</evidence>
<dbReference type="Pfam" id="PF04172">
    <property type="entry name" value="LrgB"/>
    <property type="match status" value="2"/>
</dbReference>
<keyword evidence="3 6" id="KW-1133">Transmembrane helix</keyword>
<evidence type="ECO:0000256" key="4">
    <source>
        <dbReference type="ARBA" id="ARBA00023136"/>
    </source>
</evidence>
<accession>A0A194UV14</accession>
<keyword evidence="8" id="KW-1185">Reference proteome</keyword>
<dbReference type="AlphaFoldDB" id="A0A194UV14"/>
<feature type="compositionally biased region" description="Polar residues" evidence="5">
    <location>
        <begin position="619"/>
        <end position="637"/>
    </location>
</feature>
<sequence>MIVAVRAQRSINCWFWNSWSDPSETTRHYYNVLLAIGFFFIAQFLTCAWDQPFWATGLNFPGQIAAMLFVWLVMWASQIAFCKPGEGLEWFYRRYLRAPTEVLNKHMSIGFTIPFLDLIGQSFAGADQVGLLTAAFLVTGILNSVLVYFIAYHVQLTITKFTSQPRHIDVLDVEAPSPERSALVKAPRSLAGSHATIVSIGVHGIYENCGESDASRADRSRKYASDVSTLCTHTAYMGDSNEPKQTYMGEERGISTPDYAREQNEDDLQPSSCDLGPTRSSGASSLASQLAKVPGAVQSWMSHNVFLILSILLFLLVGLPISFLRGNDLCLDVGFLFTVWLTFTSAQTRTKQHINLGNHQYEKALTAIATLLNPVLWTSIFLVAYGLAKAGIRTQPASEIVATFTTNNSFSNVMGQHIDSSKSAIPSSSHLGHIPIGAGDIATSILNAGIVSWGLRLFEYRGQIVSRGGLTVIVTSLLASLFNVVVWPLLANAMGVRPASSDLSFAARSVTIALGGPVMKSLGGDAGVNAIGVVVNGICFQLVAGLFSGGIHVGGIGGVLNRCKYLLSHDGLVWNGRWTTQDRGSRYPSGSMSPPDNEQGRPCVIRRTQQRNDEDSNGTRRYSSDATQIENQRLPQPSLSPPVRAHEGQDAPMPANSTMHYSSNICSNGPKCGDKSRAEERDLDERNPDDVQTVAAGVTIGINAAAMGTAHLYEQNSHSAPYSALSMTTFGVFTVLFAVRNPLTEWLVGEVGGV</sequence>
<feature type="transmembrane region" description="Helical" evidence="6">
    <location>
        <begin position="470"/>
        <end position="490"/>
    </location>
</feature>
<feature type="transmembrane region" description="Helical" evidence="6">
    <location>
        <begin position="102"/>
        <end position="123"/>
    </location>
</feature>
<organism evidence="7 8">
    <name type="scientific">Cytospora mali</name>
    <name type="common">Apple Valsa canker fungus</name>
    <name type="synonym">Valsa mali</name>
    <dbReference type="NCBI Taxonomy" id="578113"/>
    <lineage>
        <taxon>Eukaryota</taxon>
        <taxon>Fungi</taxon>
        <taxon>Dikarya</taxon>
        <taxon>Ascomycota</taxon>
        <taxon>Pezizomycotina</taxon>
        <taxon>Sordariomycetes</taxon>
        <taxon>Sordariomycetidae</taxon>
        <taxon>Diaporthales</taxon>
        <taxon>Cytosporaceae</taxon>
        <taxon>Cytospora</taxon>
    </lineage>
</organism>
<feature type="compositionally biased region" description="Basic and acidic residues" evidence="5">
    <location>
        <begin position="672"/>
        <end position="687"/>
    </location>
</feature>
<feature type="transmembrane region" description="Helical" evidence="6">
    <location>
        <begin position="29"/>
        <end position="48"/>
    </location>
</feature>
<dbReference type="PANTHER" id="PTHR30249">
    <property type="entry name" value="PUTATIVE SEROTONIN TRANSPORTER"/>
    <property type="match status" value="1"/>
</dbReference>
<feature type="transmembrane region" description="Helical" evidence="6">
    <location>
        <begin position="129"/>
        <end position="151"/>
    </location>
</feature>
<keyword evidence="2 6" id="KW-0812">Transmembrane</keyword>